<feature type="signal peptide" evidence="1">
    <location>
        <begin position="1"/>
        <end position="17"/>
    </location>
</feature>
<dbReference type="Proteomes" id="UP000224854">
    <property type="component" value="Unassembled WGS sequence"/>
</dbReference>
<dbReference type="EMBL" id="NJEU01000044">
    <property type="protein sequence ID" value="PHH82734.1"/>
    <property type="molecule type" value="Genomic_DNA"/>
</dbReference>
<dbReference type="AlphaFoldDB" id="A0A2C5ZTH5"/>
<protein>
    <recommendedName>
        <fullName evidence="4">Cyanovirin-N domain-containing protein</fullName>
    </recommendedName>
</protein>
<dbReference type="OrthoDB" id="4912193at2759"/>
<feature type="chain" id="PRO_5013174667" description="Cyanovirin-N domain-containing protein" evidence="1">
    <location>
        <begin position="18"/>
        <end position="168"/>
    </location>
</feature>
<keyword evidence="3" id="KW-1185">Reference proteome</keyword>
<keyword evidence="1" id="KW-0732">Signal</keyword>
<evidence type="ECO:0000256" key="1">
    <source>
        <dbReference type="SAM" id="SignalP"/>
    </source>
</evidence>
<sequence>MFLVKFLGSLFLTAAAASTLPLESLLDGHCCFSLADESSSKTLQQERGTGFISYDTPYPNTPFATFCLKPGAYNKSLRDQTQNACQFEYGLQLQCIGPEPDFMQWSISKHKGKQRLAVDGNTGFRACPLDQGGWGVYHVNGIRNGDDCRNMTLLANEFKGACHGIVSD</sequence>
<accession>A0A2C5ZTH5</accession>
<evidence type="ECO:0008006" key="4">
    <source>
        <dbReference type="Google" id="ProtNLM"/>
    </source>
</evidence>
<name>A0A2C5ZTH5_9HYPO</name>
<organism evidence="2 3">
    <name type="scientific">Ophiocordyceps australis</name>
    <dbReference type="NCBI Taxonomy" id="1399860"/>
    <lineage>
        <taxon>Eukaryota</taxon>
        <taxon>Fungi</taxon>
        <taxon>Dikarya</taxon>
        <taxon>Ascomycota</taxon>
        <taxon>Pezizomycotina</taxon>
        <taxon>Sordariomycetes</taxon>
        <taxon>Hypocreomycetidae</taxon>
        <taxon>Hypocreales</taxon>
        <taxon>Ophiocordycipitaceae</taxon>
        <taxon>Ophiocordyceps</taxon>
    </lineage>
</organism>
<reference evidence="2 3" key="1">
    <citation type="submission" date="2017-06" db="EMBL/GenBank/DDBJ databases">
        <title>Ant-infecting Ophiocordyceps genomes reveal a high diversity of potential behavioral manipulation genes and a possible major role for enterotoxins.</title>
        <authorList>
            <person name="De Bekker C."/>
            <person name="Evans H.C."/>
            <person name="Brachmann A."/>
            <person name="Hughes D.P."/>
        </authorList>
    </citation>
    <scope>NUCLEOTIDE SEQUENCE [LARGE SCALE GENOMIC DNA]</scope>
    <source>
        <strain evidence="2 3">1348a</strain>
    </source>
</reference>
<evidence type="ECO:0000313" key="3">
    <source>
        <dbReference type="Proteomes" id="UP000224854"/>
    </source>
</evidence>
<comment type="caution">
    <text evidence="2">The sequence shown here is derived from an EMBL/GenBank/DDBJ whole genome shotgun (WGS) entry which is preliminary data.</text>
</comment>
<gene>
    <name evidence="2" type="ORF">CDD82_4990</name>
</gene>
<evidence type="ECO:0000313" key="2">
    <source>
        <dbReference type="EMBL" id="PHH82734.1"/>
    </source>
</evidence>
<proteinExistence type="predicted"/>